<evidence type="ECO:0000256" key="7">
    <source>
        <dbReference type="SAM" id="Phobius"/>
    </source>
</evidence>
<keyword evidence="3 7" id="KW-0812">Transmembrane</keyword>
<evidence type="ECO:0000256" key="4">
    <source>
        <dbReference type="ARBA" id="ARBA00022982"/>
    </source>
</evidence>
<evidence type="ECO:0000256" key="2">
    <source>
        <dbReference type="ARBA" id="ARBA00022448"/>
    </source>
</evidence>
<evidence type="ECO:0000256" key="6">
    <source>
        <dbReference type="ARBA" id="ARBA00023136"/>
    </source>
</evidence>
<evidence type="ECO:0000313" key="9">
    <source>
        <dbReference type="EMBL" id="TXL72362.1"/>
    </source>
</evidence>
<keyword evidence="5 7" id="KW-1133">Transmembrane helix</keyword>
<keyword evidence="10" id="KW-1185">Reference proteome</keyword>
<name>A0ABY3L986_9GAMM</name>
<evidence type="ECO:0000259" key="8">
    <source>
        <dbReference type="PROSITE" id="PS51003"/>
    </source>
</evidence>
<feature type="domain" description="Cytochrome b/b6 C-terminal region profile" evidence="8">
    <location>
        <begin position="1"/>
        <end position="46"/>
    </location>
</feature>
<evidence type="ECO:0000256" key="3">
    <source>
        <dbReference type="ARBA" id="ARBA00022692"/>
    </source>
</evidence>
<reference evidence="9 10" key="1">
    <citation type="submission" date="2018-10" db="EMBL/GenBank/DDBJ databases">
        <title>Draft genome sequence of Pantoea vagans isolated from corpses of the sugarcane aphid Melanaphis sacchari Zehntner.</title>
        <authorList>
            <person name="Toledo E."/>
            <person name="Pena G."/>
            <person name="Lozano L."/>
        </authorList>
    </citation>
    <scope>NUCLEOTIDE SEQUENCE [LARGE SCALE GENOMIC DNA]</scope>
    <source>
        <strain evidence="9 10">ET-90</strain>
    </source>
</reference>
<organism evidence="9 10">
    <name type="scientific">Pantoea vagans</name>
    <dbReference type="NCBI Taxonomy" id="470934"/>
    <lineage>
        <taxon>Bacteria</taxon>
        <taxon>Pseudomonadati</taxon>
        <taxon>Pseudomonadota</taxon>
        <taxon>Gammaproteobacteria</taxon>
        <taxon>Enterobacterales</taxon>
        <taxon>Erwiniaceae</taxon>
        <taxon>Pantoea</taxon>
    </lineage>
</organism>
<gene>
    <name evidence="9" type="ORF">D9O29_23370</name>
</gene>
<dbReference type="PROSITE" id="PS51003">
    <property type="entry name" value="CYTB_CTER"/>
    <property type="match status" value="1"/>
</dbReference>
<protein>
    <recommendedName>
        <fullName evidence="8">Cytochrome b/b6 C-terminal region profile domain-containing protein</fullName>
    </recommendedName>
</protein>
<keyword evidence="4" id="KW-0249">Electron transport</keyword>
<evidence type="ECO:0000256" key="1">
    <source>
        <dbReference type="ARBA" id="ARBA00004141"/>
    </source>
</evidence>
<comment type="subcellular location">
    <subcellularLocation>
        <location evidence="1">Membrane</location>
        <topology evidence="1">Multi-pass membrane protein</topology>
    </subcellularLocation>
</comment>
<dbReference type="Gene3D" id="1.10.287.980">
    <property type="entry name" value="plastocyanin oxidoreductase"/>
    <property type="match status" value="1"/>
</dbReference>
<feature type="transmembrane region" description="Helical" evidence="7">
    <location>
        <begin position="12"/>
        <end position="29"/>
    </location>
</feature>
<keyword evidence="2" id="KW-0813">Transport</keyword>
<dbReference type="InterPro" id="IPR005798">
    <property type="entry name" value="Cyt_b/b6_C"/>
</dbReference>
<evidence type="ECO:0000313" key="10">
    <source>
        <dbReference type="Proteomes" id="UP000426772"/>
    </source>
</evidence>
<dbReference type="EMBL" id="RCNL01000074">
    <property type="protein sequence ID" value="TXL72362.1"/>
    <property type="molecule type" value="Genomic_DNA"/>
</dbReference>
<keyword evidence="6 7" id="KW-0472">Membrane</keyword>
<dbReference type="SUPFAM" id="SSF81648">
    <property type="entry name" value="a domain/subunit of cytochrome bc1 complex (Ubiquinol-cytochrome c reductase)"/>
    <property type="match status" value="1"/>
</dbReference>
<proteinExistence type="predicted"/>
<evidence type="ECO:0000256" key="5">
    <source>
        <dbReference type="ARBA" id="ARBA00022989"/>
    </source>
</evidence>
<dbReference type="Pfam" id="PF00032">
    <property type="entry name" value="Cytochrom_B_C"/>
    <property type="match status" value="1"/>
</dbReference>
<dbReference type="Proteomes" id="UP000426772">
    <property type="component" value="Unassembled WGS sequence"/>
</dbReference>
<comment type="caution">
    <text evidence="9">The sequence shown here is derived from an EMBL/GenBank/DDBJ whole genome shotgun (WGS) entry which is preliminary data.</text>
</comment>
<dbReference type="InterPro" id="IPR036150">
    <property type="entry name" value="Cyt_b/b6_C_sf"/>
</dbReference>
<accession>A0ABY3L986</accession>
<sequence length="46" mass="5072">MLRSIPNKLGGVLALLSSILVLILVPLLHTSKQRGLIFRPASQFLF</sequence>